<evidence type="ECO:0000313" key="10">
    <source>
        <dbReference type="EMBL" id="RZT02479.1"/>
    </source>
</evidence>
<accession>A0A4Q7PNE0</accession>
<evidence type="ECO:0000256" key="1">
    <source>
        <dbReference type="ARBA" id="ARBA00004429"/>
    </source>
</evidence>
<evidence type="ECO:0000259" key="9">
    <source>
        <dbReference type="Pfam" id="PF12832"/>
    </source>
</evidence>
<dbReference type="GO" id="GO:0030395">
    <property type="term" value="F:lactose binding"/>
    <property type="evidence" value="ECO:0007669"/>
    <property type="project" value="TreeGrafter"/>
</dbReference>
<dbReference type="RefSeq" id="WP_130432896.1">
    <property type="nucleotide sequence ID" value="NZ_SGXF01000001.1"/>
</dbReference>
<feature type="transmembrane region" description="Helical" evidence="8">
    <location>
        <begin position="266"/>
        <end position="286"/>
    </location>
</feature>
<evidence type="ECO:0000256" key="7">
    <source>
        <dbReference type="ARBA" id="ARBA00023136"/>
    </source>
</evidence>
<evidence type="ECO:0000313" key="11">
    <source>
        <dbReference type="Proteomes" id="UP000292927"/>
    </source>
</evidence>
<proteinExistence type="predicted"/>
<evidence type="ECO:0000256" key="5">
    <source>
        <dbReference type="ARBA" id="ARBA00022692"/>
    </source>
</evidence>
<dbReference type="Gene3D" id="1.20.1250.20">
    <property type="entry name" value="MFS general substrate transporter like domains"/>
    <property type="match status" value="2"/>
</dbReference>
<dbReference type="GO" id="GO:0015528">
    <property type="term" value="F:lactose:proton symporter activity"/>
    <property type="evidence" value="ECO:0007669"/>
    <property type="project" value="TreeGrafter"/>
</dbReference>
<keyword evidence="5 8" id="KW-0812">Transmembrane</keyword>
<feature type="transmembrane region" description="Helical" evidence="8">
    <location>
        <begin position="54"/>
        <end position="72"/>
    </location>
</feature>
<dbReference type="Pfam" id="PF12832">
    <property type="entry name" value="MFS_1_like"/>
    <property type="match status" value="1"/>
</dbReference>
<dbReference type="EMBL" id="SGXF01000001">
    <property type="protein sequence ID" value="RZT02479.1"/>
    <property type="molecule type" value="Genomic_DNA"/>
</dbReference>
<organism evidence="10 11">
    <name type="scientific">Cuneatibacter caecimuris</name>
    <dbReference type="NCBI Taxonomy" id="1796618"/>
    <lineage>
        <taxon>Bacteria</taxon>
        <taxon>Bacillati</taxon>
        <taxon>Bacillota</taxon>
        <taxon>Clostridia</taxon>
        <taxon>Lachnospirales</taxon>
        <taxon>Lachnospiraceae</taxon>
        <taxon>Cuneatibacter</taxon>
    </lineage>
</organism>
<keyword evidence="2" id="KW-0813">Transport</keyword>
<feature type="transmembrane region" description="Helical" evidence="8">
    <location>
        <begin position="21"/>
        <end position="42"/>
    </location>
</feature>
<comment type="caution">
    <text evidence="10">The sequence shown here is derived from an EMBL/GenBank/DDBJ whole genome shotgun (WGS) entry which is preliminary data.</text>
</comment>
<dbReference type="SUPFAM" id="SSF103473">
    <property type="entry name" value="MFS general substrate transporter"/>
    <property type="match status" value="1"/>
</dbReference>
<keyword evidence="6 8" id="KW-1133">Transmembrane helix</keyword>
<dbReference type="GO" id="GO:0005886">
    <property type="term" value="C:plasma membrane"/>
    <property type="evidence" value="ECO:0007669"/>
    <property type="project" value="UniProtKB-SubCell"/>
</dbReference>
<dbReference type="InterPro" id="IPR024989">
    <property type="entry name" value="MFS_assoc_dom"/>
</dbReference>
<reference evidence="10 11" key="1">
    <citation type="submission" date="2019-02" db="EMBL/GenBank/DDBJ databases">
        <title>Genomic Encyclopedia of Type Strains, Phase IV (KMG-IV): sequencing the most valuable type-strain genomes for metagenomic binning, comparative biology and taxonomic classification.</title>
        <authorList>
            <person name="Goeker M."/>
        </authorList>
    </citation>
    <scope>NUCLEOTIDE SEQUENCE [LARGE SCALE GENOMIC DNA]</scope>
    <source>
        <strain evidence="10 11">DSM 29486</strain>
    </source>
</reference>
<keyword evidence="7 8" id="KW-0472">Membrane</keyword>
<protein>
    <submittedName>
        <fullName evidence="10">Putative MFS family arabinose efflux permease</fullName>
    </submittedName>
</protein>
<sequence length="416" mass="45888">MKRSRYKGKMHLTTRLNIHYASIQGLYWIASASMYAFLVVFLDARGFSTAQIGYINAFRTGMAVLAQLFYAYLGDRYKQLPLKYIIAVVMGVSICANGVLQFSSPDFAGMMALFLILGLTECSIVSLMDSLALQFINLGVPMNYSACRATGSVCYAFTCVLLGRAIDMLGADIVVTVHGVVLALYVVSVVTFLTFRSIPAGTEDSAKPSMRHYQVMPRQGSILKMLRNQPQYRWLLIANFIICLGFCPCSNFMATLISNAGGDNTVLGFAMFVSAFIEMPMMAIIFPRLSRRYSMEKLLFASSVFHLIRWLLVGMATNAWLLAGLQTFQMITYALSLPASVYYINTNIPEENKIKGQTCYNIAGNLGNAAGTAVSGVLIEVFSVRATVFVNCGVLLAGVICFWIMMHRPKERAAAM</sequence>
<evidence type="ECO:0000256" key="6">
    <source>
        <dbReference type="ARBA" id="ARBA00022989"/>
    </source>
</evidence>
<keyword evidence="4" id="KW-0997">Cell inner membrane</keyword>
<dbReference type="Proteomes" id="UP000292927">
    <property type="component" value="Unassembled WGS sequence"/>
</dbReference>
<gene>
    <name evidence="10" type="ORF">EV209_0598</name>
</gene>
<feature type="transmembrane region" description="Helical" evidence="8">
    <location>
        <begin position="149"/>
        <end position="167"/>
    </location>
</feature>
<dbReference type="InterPro" id="IPR036259">
    <property type="entry name" value="MFS_trans_sf"/>
</dbReference>
<evidence type="ECO:0000256" key="3">
    <source>
        <dbReference type="ARBA" id="ARBA00022475"/>
    </source>
</evidence>
<feature type="transmembrane region" description="Helical" evidence="8">
    <location>
        <begin position="298"/>
        <end position="321"/>
    </location>
</feature>
<feature type="domain" description="Major facilitator superfamily associated" evidence="9">
    <location>
        <begin position="26"/>
        <end position="387"/>
    </location>
</feature>
<dbReference type="PANTHER" id="PTHR23522">
    <property type="entry name" value="BLL5896 PROTEIN"/>
    <property type="match status" value="1"/>
</dbReference>
<evidence type="ECO:0000256" key="4">
    <source>
        <dbReference type="ARBA" id="ARBA00022519"/>
    </source>
</evidence>
<dbReference type="OrthoDB" id="1653456at2"/>
<dbReference type="PANTHER" id="PTHR23522:SF10">
    <property type="entry name" value="3-PHENYLPROPIONIC ACID TRANSPORTER-RELATED"/>
    <property type="match status" value="1"/>
</dbReference>
<dbReference type="AlphaFoldDB" id="A0A4Q7PNE0"/>
<feature type="transmembrane region" description="Helical" evidence="8">
    <location>
        <begin position="108"/>
        <end position="128"/>
    </location>
</feature>
<evidence type="ECO:0000256" key="8">
    <source>
        <dbReference type="SAM" id="Phobius"/>
    </source>
</evidence>
<feature type="transmembrane region" description="Helical" evidence="8">
    <location>
        <begin position="388"/>
        <end position="406"/>
    </location>
</feature>
<name>A0A4Q7PNE0_9FIRM</name>
<evidence type="ECO:0000256" key="2">
    <source>
        <dbReference type="ARBA" id="ARBA00022448"/>
    </source>
</evidence>
<feature type="transmembrane region" description="Helical" evidence="8">
    <location>
        <begin position="234"/>
        <end position="254"/>
    </location>
</feature>
<keyword evidence="11" id="KW-1185">Reference proteome</keyword>
<feature type="transmembrane region" description="Helical" evidence="8">
    <location>
        <begin position="173"/>
        <end position="195"/>
    </location>
</feature>
<comment type="subcellular location">
    <subcellularLocation>
        <location evidence="1">Cell inner membrane</location>
        <topology evidence="1">Multi-pass membrane protein</topology>
    </subcellularLocation>
</comment>
<feature type="transmembrane region" description="Helical" evidence="8">
    <location>
        <begin position="84"/>
        <end position="102"/>
    </location>
</feature>
<keyword evidence="3" id="KW-1003">Cell membrane</keyword>